<feature type="domain" description="Pseudouridine synthase RsuA/RluA-like" evidence="3">
    <location>
        <begin position="132"/>
        <end position="319"/>
    </location>
</feature>
<evidence type="ECO:0000313" key="5">
    <source>
        <dbReference type="Proteomes" id="UP001431209"/>
    </source>
</evidence>
<dbReference type="PROSITE" id="PS50889">
    <property type="entry name" value="S4"/>
    <property type="match status" value="1"/>
</dbReference>
<evidence type="ECO:0000256" key="2">
    <source>
        <dbReference type="SAM" id="MobiDB-lite"/>
    </source>
</evidence>
<keyword evidence="5" id="KW-1185">Reference proteome</keyword>
<dbReference type="InterPro" id="IPR006224">
    <property type="entry name" value="PsdUridine_synth_RluA-like_CS"/>
</dbReference>
<dbReference type="PROSITE" id="PS01129">
    <property type="entry name" value="PSI_RLU"/>
    <property type="match status" value="1"/>
</dbReference>
<dbReference type="AlphaFoldDB" id="A0AAW2YZI3"/>
<proteinExistence type="predicted"/>
<accession>A0AAW2YZI3</accession>
<dbReference type="Proteomes" id="UP001431209">
    <property type="component" value="Unassembled WGS sequence"/>
</dbReference>
<keyword evidence="1" id="KW-0694">RNA-binding</keyword>
<evidence type="ECO:0000313" key="4">
    <source>
        <dbReference type="EMBL" id="KAL0482529.1"/>
    </source>
</evidence>
<organism evidence="4 5">
    <name type="scientific">Acrasis kona</name>
    <dbReference type="NCBI Taxonomy" id="1008807"/>
    <lineage>
        <taxon>Eukaryota</taxon>
        <taxon>Discoba</taxon>
        <taxon>Heterolobosea</taxon>
        <taxon>Tetramitia</taxon>
        <taxon>Eutetramitia</taxon>
        <taxon>Acrasidae</taxon>
        <taxon>Acrasis</taxon>
    </lineage>
</organism>
<feature type="compositionally biased region" description="Acidic residues" evidence="2">
    <location>
        <begin position="544"/>
        <end position="558"/>
    </location>
</feature>
<dbReference type="PANTHER" id="PTHR21600:SF40">
    <property type="entry name" value="PSEUDOURIDYLATE SYNTHASE RPUSD2"/>
    <property type="match status" value="1"/>
</dbReference>
<evidence type="ECO:0000256" key="1">
    <source>
        <dbReference type="PROSITE-ProRule" id="PRU00182"/>
    </source>
</evidence>
<dbReference type="SUPFAM" id="SSF55120">
    <property type="entry name" value="Pseudouridine synthase"/>
    <property type="match status" value="1"/>
</dbReference>
<dbReference type="InterPro" id="IPR006145">
    <property type="entry name" value="PsdUridine_synth_RsuA/RluA"/>
</dbReference>
<reference evidence="4 5" key="1">
    <citation type="submission" date="2024-03" db="EMBL/GenBank/DDBJ databases">
        <title>The Acrasis kona genome and developmental transcriptomes reveal deep origins of eukaryotic multicellular pathways.</title>
        <authorList>
            <person name="Sheikh S."/>
            <person name="Fu C.-J."/>
            <person name="Brown M.W."/>
            <person name="Baldauf S.L."/>
        </authorList>
    </citation>
    <scope>NUCLEOTIDE SEQUENCE [LARGE SCALE GENOMIC DNA]</scope>
    <source>
        <strain evidence="4 5">ATCC MYA-3509</strain>
    </source>
</reference>
<dbReference type="PANTHER" id="PTHR21600">
    <property type="entry name" value="MITOCHONDRIAL RNA PSEUDOURIDINE SYNTHASE"/>
    <property type="match status" value="1"/>
</dbReference>
<dbReference type="Gene3D" id="3.30.2350.10">
    <property type="entry name" value="Pseudouridine synthase"/>
    <property type="match status" value="1"/>
</dbReference>
<dbReference type="GO" id="GO:0009982">
    <property type="term" value="F:pseudouridine synthase activity"/>
    <property type="evidence" value="ECO:0007669"/>
    <property type="project" value="InterPro"/>
</dbReference>
<dbReference type="InterPro" id="IPR050188">
    <property type="entry name" value="RluA_PseudoU_synthase"/>
</dbReference>
<dbReference type="Pfam" id="PF00849">
    <property type="entry name" value="PseudoU_synth_2"/>
    <property type="match status" value="1"/>
</dbReference>
<sequence>MRSKNILFNLRQYTTGNLVMNSRIIKGNPNQDEVIVKEGYRFIKPFERKYEVKCKGRWMGRKLLDTYMYEYTVPEDVCKDMIKKGLIKVNDEIKSEDYIFTGTEVLQYSDIRTDRAVINFDQIEVIHEDDLFFVINKPQSIPVHPKGRYTKNTLTYIIKNEYGMSGLRLLHRLDKVTSGVLLFGKTTPVAQTFTRLMGTNQVKKFYLARVTGRFPHDQDEPPWQNDPEIHYDKEHGVWHVTKSLQCVNERRGIYRAIDNNQLIPVQEQVLTDLTGSTVAEKYKTAHTLFRFLGYDAQSNTSLMFCAPITGRTHQLREHLRVLGHQIVHDDEHLVQDLTDTQRGVHGWRHKMEIFERLGWNNKDIIEHMNDENINEFLEKKRDGELIHGEFKIDLHAFHYCIKLNKTDTLDMMGLRKRPRNISEGKLKKYQEKSRKRQKKIEAREKAISLGQMVMKKDLKSDEKYQAYLEKVKLQQEQDRAHLELVEKKIQQVGEVPEESMMDFETRVLPEWCAAFQGEEFTKVLRECVEHSKQYAYKHNHEDDGVQEVDQIDEGEVDE</sequence>
<dbReference type="GO" id="GO:0000455">
    <property type="term" value="P:enzyme-directed rRNA pseudouridine synthesis"/>
    <property type="evidence" value="ECO:0007669"/>
    <property type="project" value="TreeGrafter"/>
</dbReference>
<feature type="region of interest" description="Disordered" evidence="2">
    <location>
        <begin position="538"/>
        <end position="558"/>
    </location>
</feature>
<dbReference type="InterPro" id="IPR020103">
    <property type="entry name" value="PsdUridine_synth_cat_dom_sf"/>
</dbReference>
<comment type="caution">
    <text evidence="4">The sequence shown here is derived from an EMBL/GenBank/DDBJ whole genome shotgun (WGS) entry which is preliminary data.</text>
</comment>
<evidence type="ECO:0000259" key="3">
    <source>
        <dbReference type="Pfam" id="PF00849"/>
    </source>
</evidence>
<protein>
    <submittedName>
        <fullName evidence="4">Bifunctional protein RIB2</fullName>
    </submittedName>
</protein>
<name>A0AAW2YZI3_9EUKA</name>
<dbReference type="EMBL" id="JAOPGA020000868">
    <property type="protein sequence ID" value="KAL0482529.1"/>
    <property type="molecule type" value="Genomic_DNA"/>
</dbReference>
<dbReference type="GO" id="GO:0003723">
    <property type="term" value="F:RNA binding"/>
    <property type="evidence" value="ECO:0007669"/>
    <property type="project" value="UniProtKB-KW"/>
</dbReference>
<gene>
    <name evidence="4" type="ORF">AKO1_014410</name>
</gene>